<evidence type="ECO:0000259" key="10">
    <source>
        <dbReference type="PROSITE" id="PS50011"/>
    </source>
</evidence>
<feature type="domain" description="Protein kinase" evidence="10">
    <location>
        <begin position="162"/>
        <end position="426"/>
    </location>
</feature>
<reference evidence="11 12" key="1">
    <citation type="submission" date="2018-06" db="EMBL/GenBank/DDBJ databases">
        <title>Whole genome sequencing of Candida tropicalis (genome annotated by CSBL at Korea University).</title>
        <authorList>
            <person name="Ahn J."/>
        </authorList>
    </citation>
    <scope>NUCLEOTIDE SEQUENCE [LARGE SCALE GENOMIC DNA]</scope>
    <source>
        <strain evidence="11 12">ATCC 20962</strain>
    </source>
</reference>
<organism evidence="11 12">
    <name type="scientific">Candida viswanathii</name>
    <dbReference type="NCBI Taxonomy" id="5486"/>
    <lineage>
        <taxon>Eukaryota</taxon>
        <taxon>Fungi</taxon>
        <taxon>Dikarya</taxon>
        <taxon>Ascomycota</taxon>
        <taxon>Saccharomycotina</taxon>
        <taxon>Pichiomycetes</taxon>
        <taxon>Debaryomycetaceae</taxon>
        <taxon>Candida/Lodderomyces clade</taxon>
        <taxon>Candida</taxon>
    </lineage>
</organism>
<dbReference type="GO" id="GO:0005524">
    <property type="term" value="F:ATP binding"/>
    <property type="evidence" value="ECO:0007669"/>
    <property type="project" value="UniProtKB-UniRule"/>
</dbReference>
<feature type="compositionally biased region" description="Pro residues" evidence="9">
    <location>
        <begin position="15"/>
        <end position="29"/>
    </location>
</feature>
<dbReference type="PROSITE" id="PS50011">
    <property type="entry name" value="PROTEIN_KINASE_DOM"/>
    <property type="match status" value="1"/>
</dbReference>
<dbReference type="GO" id="GO:0004674">
    <property type="term" value="F:protein serine/threonine kinase activity"/>
    <property type="evidence" value="ECO:0007669"/>
    <property type="project" value="UniProtKB-KW"/>
</dbReference>
<dbReference type="OrthoDB" id="1928777at2759"/>
<keyword evidence="5 11" id="KW-0418">Kinase</keyword>
<dbReference type="Pfam" id="PF00069">
    <property type="entry name" value="Pkinase"/>
    <property type="match status" value="1"/>
</dbReference>
<feature type="compositionally biased region" description="Polar residues" evidence="9">
    <location>
        <begin position="45"/>
        <end position="58"/>
    </location>
</feature>
<feature type="compositionally biased region" description="Polar residues" evidence="9">
    <location>
        <begin position="65"/>
        <end position="75"/>
    </location>
</feature>
<comment type="caution">
    <text evidence="11">The sequence shown here is derived from an EMBL/GenBank/DDBJ whole genome shotgun (WGS) entry which is preliminary data.</text>
</comment>
<dbReference type="PROSITE" id="PS00108">
    <property type="entry name" value="PROTEIN_KINASE_ST"/>
    <property type="match status" value="1"/>
</dbReference>
<feature type="binding site" evidence="7">
    <location>
        <position position="198"/>
    </location>
    <ligand>
        <name>ATP</name>
        <dbReference type="ChEBI" id="CHEBI:30616"/>
    </ligand>
</feature>
<proteinExistence type="inferred from homology"/>
<comment type="similarity">
    <text evidence="1">Belongs to the protein kinase superfamily. CAMK Ser/Thr protein kinase family. NIM1 subfamily.</text>
</comment>
<keyword evidence="2 8" id="KW-0723">Serine/threonine-protein kinase</keyword>
<accession>A0A367Y934</accession>
<dbReference type="PANTHER" id="PTHR24346">
    <property type="entry name" value="MAP/MICROTUBULE AFFINITY-REGULATING KINASE"/>
    <property type="match status" value="1"/>
</dbReference>
<evidence type="ECO:0000256" key="2">
    <source>
        <dbReference type="ARBA" id="ARBA00022527"/>
    </source>
</evidence>
<name>A0A367Y934_9ASCO</name>
<dbReference type="InterPro" id="IPR008271">
    <property type="entry name" value="Ser/Thr_kinase_AS"/>
</dbReference>
<dbReference type="InterPro" id="IPR017441">
    <property type="entry name" value="Protein_kinase_ATP_BS"/>
</dbReference>
<dbReference type="STRING" id="5486.A0A367Y934"/>
<feature type="compositionally biased region" description="Polar residues" evidence="9">
    <location>
        <begin position="97"/>
        <end position="122"/>
    </location>
</feature>
<dbReference type="Proteomes" id="UP000253472">
    <property type="component" value="Unassembled WGS sequence"/>
</dbReference>
<evidence type="ECO:0000256" key="8">
    <source>
        <dbReference type="RuleBase" id="RU000304"/>
    </source>
</evidence>
<dbReference type="Gene3D" id="1.10.510.10">
    <property type="entry name" value="Transferase(Phosphotransferase) domain 1"/>
    <property type="match status" value="1"/>
</dbReference>
<sequence length="426" mass="47818">MDNQDLNLQYQSRKVPPPNMVPPSQPPQQQPASGRPATPRMLRSISGTLKSKTELNNSSRERAQDMNNGANNPNSPHYLYRRPATEGTITPPASIPSPGNHTQPAPTPTGVSQTGNSSSKQKQYAPLPAPTAPNSNNNNQHHHHHHQQQQQQQFHRKSIGDWDFVKTIGAGSMGKVKLAQHNTTHEICAVKIIPRAAKLYQRAHANDPPPQTTQEAAQRHKEFEKEVARDKRTIREGALGRLLYHPFICRLYEMVPMTNHYYMLFEYIEGGQMLDYIVAHGSLKERHARKFARGIASALDYCHRNNVVHRDLKIENIMINEKGDIKIIDFGLSNLYAPRNLLKTYCGSLYFAAPELLSAKPYIGPEVDVWSFGVVLYVLVCGKVPFDDQSVSVLHEKIKKGNQLPPKERTIEVAIGPGDYQGDCEL</sequence>
<feature type="region of interest" description="Disordered" evidence="9">
    <location>
        <begin position="1"/>
        <end position="156"/>
    </location>
</feature>
<keyword evidence="4 7" id="KW-0547">Nucleotide-binding</keyword>
<dbReference type="FunFam" id="1.10.510.10:FF:000571">
    <property type="entry name" value="Maternal embryonic leucine zipper kinase"/>
    <property type="match status" value="1"/>
</dbReference>
<evidence type="ECO:0000256" key="3">
    <source>
        <dbReference type="ARBA" id="ARBA00022679"/>
    </source>
</evidence>
<dbReference type="EMBL" id="QLNQ01000025">
    <property type="protein sequence ID" value="RCK62375.1"/>
    <property type="molecule type" value="Genomic_DNA"/>
</dbReference>
<evidence type="ECO:0000256" key="5">
    <source>
        <dbReference type="ARBA" id="ARBA00022777"/>
    </source>
</evidence>
<dbReference type="SUPFAM" id="SSF56112">
    <property type="entry name" value="Protein kinase-like (PK-like)"/>
    <property type="match status" value="1"/>
</dbReference>
<keyword evidence="6 7" id="KW-0067">ATP-binding</keyword>
<dbReference type="GO" id="GO:0005737">
    <property type="term" value="C:cytoplasm"/>
    <property type="evidence" value="ECO:0007669"/>
    <property type="project" value="TreeGrafter"/>
</dbReference>
<evidence type="ECO:0000256" key="4">
    <source>
        <dbReference type="ARBA" id="ARBA00022741"/>
    </source>
</evidence>
<evidence type="ECO:0000256" key="9">
    <source>
        <dbReference type="SAM" id="MobiDB-lite"/>
    </source>
</evidence>
<keyword evidence="12" id="KW-1185">Reference proteome</keyword>
<dbReference type="SMART" id="SM00220">
    <property type="entry name" value="S_TKc"/>
    <property type="match status" value="1"/>
</dbReference>
<protein>
    <submittedName>
        <fullName evidence="11">Serine/threonine-protein kinase KIN2</fullName>
    </submittedName>
</protein>
<dbReference type="PROSITE" id="PS00107">
    <property type="entry name" value="PROTEIN_KINASE_ATP"/>
    <property type="match status" value="1"/>
</dbReference>
<feature type="compositionally biased region" description="Polar residues" evidence="9">
    <location>
        <begin position="1"/>
        <end position="12"/>
    </location>
</feature>
<dbReference type="InterPro" id="IPR000719">
    <property type="entry name" value="Prot_kinase_dom"/>
</dbReference>
<evidence type="ECO:0000256" key="1">
    <source>
        <dbReference type="ARBA" id="ARBA00010791"/>
    </source>
</evidence>
<dbReference type="AlphaFoldDB" id="A0A367Y934"/>
<dbReference type="GO" id="GO:0035556">
    <property type="term" value="P:intracellular signal transduction"/>
    <property type="evidence" value="ECO:0007669"/>
    <property type="project" value="TreeGrafter"/>
</dbReference>
<dbReference type="PANTHER" id="PTHR24346:SF82">
    <property type="entry name" value="KP78A-RELATED"/>
    <property type="match status" value="1"/>
</dbReference>
<evidence type="ECO:0000256" key="6">
    <source>
        <dbReference type="ARBA" id="ARBA00022840"/>
    </source>
</evidence>
<evidence type="ECO:0000313" key="11">
    <source>
        <dbReference type="EMBL" id="RCK62375.1"/>
    </source>
</evidence>
<gene>
    <name evidence="11" type="primary">KIN2</name>
    <name evidence="11" type="ORF">Cantr_08780</name>
</gene>
<dbReference type="GO" id="GO:0000226">
    <property type="term" value="P:microtubule cytoskeleton organization"/>
    <property type="evidence" value="ECO:0007669"/>
    <property type="project" value="TreeGrafter"/>
</dbReference>
<evidence type="ECO:0000313" key="12">
    <source>
        <dbReference type="Proteomes" id="UP000253472"/>
    </source>
</evidence>
<dbReference type="GO" id="GO:0030447">
    <property type="term" value="P:filamentous growth"/>
    <property type="evidence" value="ECO:0007669"/>
    <property type="project" value="UniProtKB-ARBA"/>
</dbReference>
<dbReference type="InterPro" id="IPR011009">
    <property type="entry name" value="Kinase-like_dom_sf"/>
</dbReference>
<keyword evidence="3" id="KW-0808">Transferase</keyword>
<evidence type="ECO:0000256" key="7">
    <source>
        <dbReference type="PROSITE-ProRule" id="PRU10141"/>
    </source>
</evidence>